<reference evidence="1 2" key="1">
    <citation type="journal article" date="2015" name="Nature">
        <title>rRNA introns, odd ribosomes, and small enigmatic genomes across a large radiation of phyla.</title>
        <authorList>
            <person name="Brown C.T."/>
            <person name="Hug L.A."/>
            <person name="Thomas B.C."/>
            <person name="Sharon I."/>
            <person name="Castelle C.J."/>
            <person name="Singh A."/>
            <person name="Wilkins M.J."/>
            <person name="Williams K.H."/>
            <person name="Banfield J.F."/>
        </authorList>
    </citation>
    <scope>NUCLEOTIDE SEQUENCE [LARGE SCALE GENOMIC DNA]</scope>
</reference>
<name>A0A0G1T1L1_9BACT</name>
<evidence type="ECO:0000313" key="2">
    <source>
        <dbReference type="Proteomes" id="UP000034879"/>
    </source>
</evidence>
<dbReference type="AlphaFoldDB" id="A0A0G1T1L1"/>
<organism evidence="1 2">
    <name type="scientific">Candidatus Nomurabacteria bacterium GW2011_GWB1_47_6</name>
    <dbReference type="NCBI Taxonomy" id="1618749"/>
    <lineage>
        <taxon>Bacteria</taxon>
        <taxon>Candidatus Nomuraibacteriota</taxon>
    </lineage>
</organism>
<protein>
    <submittedName>
        <fullName evidence="1">Uncharacterized protein</fullName>
    </submittedName>
</protein>
<accession>A0A0G1T1L1</accession>
<dbReference type="Proteomes" id="UP000034879">
    <property type="component" value="Unassembled WGS sequence"/>
</dbReference>
<sequence>MKWPLSLIFHAYFHSQTFVLNAEELATMWHFPGQILKVPTLERIESKEASPPPNLPT</sequence>
<gene>
    <name evidence="1" type="ORF">UY01_C0007G0007</name>
</gene>
<evidence type="ECO:0000313" key="1">
    <source>
        <dbReference type="EMBL" id="KKU75629.1"/>
    </source>
</evidence>
<proteinExistence type="predicted"/>
<comment type="caution">
    <text evidence="1">The sequence shown here is derived from an EMBL/GenBank/DDBJ whole genome shotgun (WGS) entry which is preliminary data.</text>
</comment>
<dbReference type="EMBL" id="LCOJ01000007">
    <property type="protein sequence ID" value="KKU75629.1"/>
    <property type="molecule type" value="Genomic_DNA"/>
</dbReference>